<evidence type="ECO:0000259" key="6">
    <source>
        <dbReference type="Pfam" id="PF05670"/>
    </source>
</evidence>
<dbReference type="InterPro" id="IPR051608">
    <property type="entry name" value="RQC_Subunit_NEMF"/>
</dbReference>
<feature type="domain" description="NFACT RNA-binding" evidence="6">
    <location>
        <begin position="474"/>
        <end position="561"/>
    </location>
</feature>
<dbReference type="PANTHER" id="PTHR15239">
    <property type="entry name" value="NUCLEAR EXPORT MEDIATOR FACTOR NEMF"/>
    <property type="match status" value="1"/>
</dbReference>
<keyword evidence="4 5" id="KW-0648">Protein biosynthesis</keyword>
<dbReference type="InterPro" id="IPR043682">
    <property type="entry name" value="RqcH_bacterial"/>
</dbReference>
<dbReference type="OrthoDB" id="9766163at2"/>
<dbReference type="InterPro" id="IPR008532">
    <property type="entry name" value="NFACT_RNA-bd"/>
</dbReference>
<proteinExistence type="inferred from homology"/>
<sequence>MALDGLVLHAIVHELQMYVGGRINKIHQPSENDVVLQIRTQRQNVKLLLSANPTYPRVQTTEQVSLNPMDAPMFCMLLRKYCEGGVIEVVEQIGMERVIRFQIRHRDELGDISLKHIIVEIMGRHSNIILLDPATDTILDGIHHVTPAISSYRVVMPGSKYVTPPEQDKLNPLEIDAAAFASAIEPDEDKESDEEGQLDTQEVKPEQKLVAAFSGLSPLIAKEIVFRSLQGKETGDIDVASLWEAFDGVMSAMREDRYEPVIVEQEKTGKLFFAMTPLTHINGTSKSYPTPSACLEQFYGDKAERDTVKQRVSDLLRFLQNEVNKNVKKLEKLQGTIEDSKDADKFRILGELLTASLHTIKKGDKDVQAINYYDEDQAMITIALDPLLGPAENAQRYFKKYTKLKNSTVIVEEQIVQTHQEITYLTTLLQQLSVASLPDIEEIRDELMEQGYVRDRNKKQRKKKKKDKPALACYESTEGVPIYVGKNNTQNEYLTNRLASSMDTWLHTKDIPGSHVVIRGEFSDTTLREAAQLAAYFSQAKNSSQVPVDYTTIKHVHKPNGSKPGFVIYVNQKTLYVTPEEDEIKQLKVTIK</sequence>
<organism evidence="7 8">
    <name type="scientific">Paenibacillus pectinilyticus</name>
    <dbReference type="NCBI Taxonomy" id="512399"/>
    <lineage>
        <taxon>Bacteria</taxon>
        <taxon>Bacillati</taxon>
        <taxon>Bacillota</taxon>
        <taxon>Bacilli</taxon>
        <taxon>Bacillales</taxon>
        <taxon>Paenibacillaceae</taxon>
        <taxon>Paenibacillus</taxon>
    </lineage>
</organism>
<evidence type="ECO:0000256" key="1">
    <source>
        <dbReference type="ARBA" id="ARBA00022555"/>
    </source>
</evidence>
<dbReference type="FunFam" id="2.30.310.10:FF:000004">
    <property type="entry name" value="Fibronectin-binding protein A"/>
    <property type="match status" value="1"/>
</dbReference>
<evidence type="ECO:0000256" key="3">
    <source>
        <dbReference type="ARBA" id="ARBA00022884"/>
    </source>
</evidence>
<dbReference type="GO" id="GO:0000049">
    <property type="term" value="F:tRNA binding"/>
    <property type="evidence" value="ECO:0007669"/>
    <property type="project" value="UniProtKB-UniRule"/>
</dbReference>
<dbReference type="GO" id="GO:0072344">
    <property type="term" value="P:rescue of stalled ribosome"/>
    <property type="evidence" value="ECO:0007669"/>
    <property type="project" value="UniProtKB-UniRule"/>
</dbReference>
<keyword evidence="2 5" id="KW-0699">rRNA-binding</keyword>
<evidence type="ECO:0000256" key="2">
    <source>
        <dbReference type="ARBA" id="ARBA00022730"/>
    </source>
</evidence>
<dbReference type="GO" id="GO:0043023">
    <property type="term" value="F:ribosomal large subunit binding"/>
    <property type="evidence" value="ECO:0007669"/>
    <property type="project" value="UniProtKB-UniRule"/>
</dbReference>
<gene>
    <name evidence="5" type="primary">rqcH</name>
    <name evidence="7" type="ORF">A8709_23600</name>
</gene>
<dbReference type="Pfam" id="PF05833">
    <property type="entry name" value="NFACT_N"/>
    <property type="match status" value="1"/>
</dbReference>
<comment type="function">
    <text evidence="5">Key component of the ribosome quality control system (RQC), a ribosome-associated complex that mediates the extraction of incompletely synthesized nascent chains from stalled ribosomes and their subsequent degradation. RqcH recruits Ala-charged tRNA, and with RqcP directs the elongation of stalled nascent chains on 50S ribosomal subunits, leading to non-templated C-terminal alanine extensions (Ala tail). The Ala tail promotes nascent chain degradation. May add between 1 and at least 8 Ala residues. Binds to stalled 50S ribosomal subunits.</text>
</comment>
<dbReference type="Gene3D" id="1.10.8.50">
    <property type="match status" value="1"/>
</dbReference>
<protein>
    <recommendedName>
        <fullName evidence="5">Rqc2 homolog RqcH</fullName>
        <shortName evidence="5">RqcH</shortName>
    </recommendedName>
</protein>
<dbReference type="GO" id="GO:0019843">
    <property type="term" value="F:rRNA binding"/>
    <property type="evidence" value="ECO:0007669"/>
    <property type="project" value="UniProtKB-UniRule"/>
</dbReference>
<comment type="caution">
    <text evidence="7">The sequence shown here is derived from an EMBL/GenBank/DDBJ whole genome shotgun (WGS) entry which is preliminary data.</text>
</comment>
<evidence type="ECO:0000256" key="5">
    <source>
        <dbReference type="HAMAP-Rule" id="MF_00844"/>
    </source>
</evidence>
<keyword evidence="3 5" id="KW-0694">RNA-binding</keyword>
<evidence type="ECO:0000313" key="8">
    <source>
        <dbReference type="Proteomes" id="UP000093309"/>
    </source>
</evidence>
<dbReference type="Gene3D" id="2.30.310.10">
    <property type="entry name" value="ibrinogen binding protein from staphylococcus aureus domain"/>
    <property type="match status" value="1"/>
</dbReference>
<dbReference type="Pfam" id="PF05670">
    <property type="entry name" value="NFACT-R_1"/>
    <property type="match status" value="1"/>
</dbReference>
<dbReference type="PANTHER" id="PTHR15239:SF6">
    <property type="entry name" value="RIBOSOME QUALITY CONTROL COMPLEX SUBUNIT NEMF"/>
    <property type="match status" value="1"/>
</dbReference>
<keyword evidence="8" id="KW-1185">Reference proteome</keyword>
<dbReference type="Gene3D" id="3.40.970.40">
    <property type="entry name" value="fibrinogen binding protein from staphylococcus aureus domain like"/>
    <property type="match status" value="1"/>
</dbReference>
<dbReference type="Proteomes" id="UP000093309">
    <property type="component" value="Unassembled WGS sequence"/>
</dbReference>
<reference evidence="8" key="1">
    <citation type="submission" date="2016-05" db="EMBL/GenBank/DDBJ databases">
        <title>Paenibacillus oryzae. sp. nov., isolated from the rice root.</title>
        <authorList>
            <person name="Zhang J."/>
            <person name="Zhang X."/>
        </authorList>
    </citation>
    <scope>NUCLEOTIDE SEQUENCE [LARGE SCALE GENOMIC DNA]</scope>
    <source>
        <strain evidence="8">KCTC13222</strain>
    </source>
</reference>
<comment type="subunit">
    <text evidence="5">Associates with stalled 50S ribosomal subunits. Binds to RqcP.</text>
</comment>
<dbReference type="RefSeq" id="WP_065850245.1">
    <property type="nucleotide sequence ID" value="NZ_LYPC01000002.1"/>
</dbReference>
<keyword evidence="1 5" id="KW-0820">tRNA-binding</keyword>
<accession>A0A1C1A8N9</accession>
<evidence type="ECO:0000256" key="4">
    <source>
        <dbReference type="ARBA" id="ARBA00022917"/>
    </source>
</evidence>
<dbReference type="GO" id="GO:1990112">
    <property type="term" value="C:RQC complex"/>
    <property type="evidence" value="ECO:0007669"/>
    <property type="project" value="TreeGrafter"/>
</dbReference>
<dbReference type="STRING" id="512399.A8709_23600"/>
<dbReference type="EMBL" id="LYPC01000002">
    <property type="protein sequence ID" value="OCT16986.1"/>
    <property type="molecule type" value="Genomic_DNA"/>
</dbReference>
<dbReference type="AlphaFoldDB" id="A0A1C1A8N9"/>
<evidence type="ECO:0000313" key="7">
    <source>
        <dbReference type="EMBL" id="OCT16986.1"/>
    </source>
</evidence>
<comment type="similarity">
    <text evidence="5">Belongs to the NEMF family.</text>
</comment>
<dbReference type="HAMAP" id="MF_00844_B">
    <property type="entry name" value="RqcH_B"/>
    <property type="match status" value="1"/>
</dbReference>
<name>A0A1C1A8N9_9BACL</name>